<reference evidence="1" key="1">
    <citation type="submission" date="2020-09" db="EMBL/GenBank/DDBJ databases">
        <authorList>
            <person name="Eze J.U."/>
            <person name="Rahube T.O."/>
        </authorList>
    </citation>
    <scope>NUCLEOTIDE SEQUENCE</scope>
</reference>
<keyword evidence="1" id="KW-0269">Exonuclease</keyword>
<dbReference type="SUPFAM" id="SSF53098">
    <property type="entry name" value="Ribonuclease H-like"/>
    <property type="match status" value="1"/>
</dbReference>
<organism evidence="1">
    <name type="scientific">feces metagenome</name>
    <dbReference type="NCBI Taxonomy" id="1861841"/>
    <lineage>
        <taxon>unclassified sequences</taxon>
        <taxon>metagenomes</taxon>
        <taxon>organismal metagenomes</taxon>
    </lineage>
</organism>
<name>A0A7M2QMI3_9ZZZZ</name>
<protein>
    <submittedName>
        <fullName evidence="1">Exonuclease</fullName>
    </submittedName>
</protein>
<keyword evidence="1" id="KW-0540">Nuclease</keyword>
<dbReference type="GO" id="GO:0003676">
    <property type="term" value="F:nucleic acid binding"/>
    <property type="evidence" value="ECO:0007669"/>
    <property type="project" value="InterPro"/>
</dbReference>
<dbReference type="GO" id="GO:0004527">
    <property type="term" value="F:exonuclease activity"/>
    <property type="evidence" value="ECO:0007669"/>
    <property type="project" value="UniProtKB-KW"/>
</dbReference>
<keyword evidence="1" id="KW-0378">Hydrolase</keyword>
<proteinExistence type="predicted"/>
<evidence type="ECO:0000313" key="1">
    <source>
        <dbReference type="EMBL" id="QOV05527.1"/>
    </source>
</evidence>
<dbReference type="InterPro" id="IPR012337">
    <property type="entry name" value="RNaseH-like_sf"/>
</dbReference>
<dbReference type="AlphaFoldDB" id="A0A7M2QMI3"/>
<dbReference type="EMBL" id="MT993626">
    <property type="protein sequence ID" value="QOV05527.1"/>
    <property type="molecule type" value="Genomic_DNA"/>
</dbReference>
<dbReference type="InterPro" id="IPR036397">
    <property type="entry name" value="RNaseH_sf"/>
</dbReference>
<sequence>MSKRLTKEQRNTIKKCIKLGWSNASIASDVGTTPEAVNYYREKKLGKPRGQYNKTGKPAAKVTVAPAHIKNQTMRAIGKLQGPRILTFDIETLPLESYTWGTFDQNVGLNQIKTDWAALSIAAKWLGDDEVWYEDTRGKATIRDDKDMIAKLCALLDEADIVVGQNVKKFDLRKIRARAMMHGLPPFREPLVQDTMLMARSVGSFTSNKLEYLSKNLTDAPKSAHAKFPGFELWLGVMQGNQEAWEEMREYNIQDVIATEKLYLALRPWVRQHPNVAHYYDDNQRRCPRCGSVNLHNNGTTFRGVSEYHAYTCADCGGHSRSRFTLNTRDKRKALVTTI</sequence>
<dbReference type="Gene3D" id="3.30.420.10">
    <property type="entry name" value="Ribonuclease H-like superfamily/Ribonuclease H"/>
    <property type="match status" value="1"/>
</dbReference>
<accession>A0A7M2QMI3</accession>